<evidence type="ECO:0000313" key="2">
    <source>
        <dbReference type="Proteomes" id="UP000095284"/>
    </source>
</evidence>
<sequence length="381" mass="43612">MAENVVVKMQVETEDQEPEPQPSTANEDNFQKILDMVANSCDKVEDAAPPPEPQKPQISQLQMVTRLANGIQSPTEKSLHYLVESALMNGSQDSEDGTQSDEETPKVKELRKEQSLVEEELGVLVKRVERDDYVEKRIKELVERKRWVEMRVNKLIKDRRNQAEYRKRKRARAPKLRPRGRPRLEEKYPQLLAALMDCVDNNETSSVPKIREELARLHDIDIKKSTLYTRISTTPNKTKELNEHFVTPLNAPQRHPSASSSTSSRRGNQSVKDFLTSRPSEEQVSADDMLDLFKGLSQLAAFQVPDEQIQYCFDILRPFFTKNDPGSLPLLGQLAENAQKVFNANHLNNIRPRQIYDNADNNQVIIVSDDQNQWATHDGAM</sequence>
<evidence type="ECO:0000313" key="3">
    <source>
        <dbReference type="WBParaSite" id="BXY_1757700.1"/>
    </source>
</evidence>
<feature type="region of interest" description="Disordered" evidence="1">
    <location>
        <begin position="90"/>
        <end position="111"/>
    </location>
</feature>
<proteinExistence type="predicted"/>
<evidence type="ECO:0000256" key="1">
    <source>
        <dbReference type="SAM" id="MobiDB-lite"/>
    </source>
</evidence>
<protein>
    <submittedName>
        <fullName evidence="3">Uncharacterized protein</fullName>
    </submittedName>
</protein>
<name>A0A1I7SWZ4_BURXY</name>
<dbReference type="WBParaSite" id="BXY_1757700.1">
    <property type="protein sequence ID" value="BXY_1757700.1"/>
    <property type="gene ID" value="BXY_1757700"/>
</dbReference>
<dbReference type="Proteomes" id="UP000095284">
    <property type="component" value="Unplaced"/>
</dbReference>
<dbReference type="AlphaFoldDB" id="A0A1I7SWZ4"/>
<reference evidence="3" key="1">
    <citation type="submission" date="2016-11" db="UniProtKB">
        <authorList>
            <consortium name="WormBaseParasite"/>
        </authorList>
    </citation>
    <scope>IDENTIFICATION</scope>
</reference>
<feature type="region of interest" description="Disordered" evidence="1">
    <location>
        <begin position="1"/>
        <end position="29"/>
    </location>
</feature>
<organism evidence="2 3">
    <name type="scientific">Bursaphelenchus xylophilus</name>
    <name type="common">Pinewood nematode worm</name>
    <name type="synonym">Aphelenchoides xylophilus</name>
    <dbReference type="NCBI Taxonomy" id="6326"/>
    <lineage>
        <taxon>Eukaryota</taxon>
        <taxon>Metazoa</taxon>
        <taxon>Ecdysozoa</taxon>
        <taxon>Nematoda</taxon>
        <taxon>Chromadorea</taxon>
        <taxon>Rhabditida</taxon>
        <taxon>Tylenchina</taxon>
        <taxon>Tylenchomorpha</taxon>
        <taxon>Aphelenchoidea</taxon>
        <taxon>Aphelenchoididae</taxon>
        <taxon>Bursaphelenchus</taxon>
    </lineage>
</organism>
<feature type="compositionally biased region" description="Acidic residues" evidence="1">
    <location>
        <begin position="93"/>
        <end position="102"/>
    </location>
</feature>
<accession>A0A1I7SWZ4</accession>
<feature type="region of interest" description="Disordered" evidence="1">
    <location>
        <begin position="246"/>
        <end position="282"/>
    </location>
</feature>